<dbReference type="PANTHER" id="PTHR30537:SF74">
    <property type="entry name" value="HTH-TYPE TRANSCRIPTIONAL REGULATOR TRPI"/>
    <property type="match status" value="1"/>
</dbReference>
<dbReference type="InterPro" id="IPR036390">
    <property type="entry name" value="WH_DNA-bd_sf"/>
</dbReference>
<dbReference type="InterPro" id="IPR000847">
    <property type="entry name" value="LysR_HTH_N"/>
</dbReference>
<keyword evidence="3" id="KW-0238">DNA-binding</keyword>
<dbReference type="Pfam" id="PF00126">
    <property type="entry name" value="HTH_1"/>
    <property type="match status" value="1"/>
</dbReference>
<dbReference type="InterPro" id="IPR058163">
    <property type="entry name" value="LysR-type_TF_proteobact-type"/>
</dbReference>
<keyword evidence="7" id="KW-1185">Reference proteome</keyword>
<keyword evidence="4" id="KW-0804">Transcription</keyword>
<dbReference type="InterPro" id="IPR005119">
    <property type="entry name" value="LysR_subst-bd"/>
</dbReference>
<dbReference type="SUPFAM" id="SSF53850">
    <property type="entry name" value="Periplasmic binding protein-like II"/>
    <property type="match status" value="1"/>
</dbReference>
<dbReference type="GO" id="GO:0003700">
    <property type="term" value="F:DNA-binding transcription factor activity"/>
    <property type="evidence" value="ECO:0007669"/>
    <property type="project" value="InterPro"/>
</dbReference>
<protein>
    <recommendedName>
        <fullName evidence="5">HTH lysR-type domain-containing protein</fullName>
    </recommendedName>
</protein>
<dbReference type="EMBL" id="CP015243">
    <property type="protein sequence ID" value="ANF56796.1"/>
    <property type="molecule type" value="Genomic_DNA"/>
</dbReference>
<dbReference type="PROSITE" id="PS50931">
    <property type="entry name" value="HTH_LYSR"/>
    <property type="match status" value="1"/>
</dbReference>
<evidence type="ECO:0000256" key="4">
    <source>
        <dbReference type="ARBA" id="ARBA00023163"/>
    </source>
</evidence>
<keyword evidence="2" id="KW-0805">Transcription regulation</keyword>
<evidence type="ECO:0000256" key="3">
    <source>
        <dbReference type="ARBA" id="ARBA00023125"/>
    </source>
</evidence>
<dbReference type="Proteomes" id="UP000077875">
    <property type="component" value="Chromosome"/>
</dbReference>
<feature type="domain" description="HTH lysR-type" evidence="5">
    <location>
        <begin position="6"/>
        <end position="63"/>
    </location>
</feature>
<dbReference type="PANTHER" id="PTHR30537">
    <property type="entry name" value="HTH-TYPE TRANSCRIPTIONAL REGULATOR"/>
    <property type="match status" value="1"/>
</dbReference>
<dbReference type="GO" id="GO:0006351">
    <property type="term" value="P:DNA-templated transcription"/>
    <property type="evidence" value="ECO:0007669"/>
    <property type="project" value="TreeGrafter"/>
</dbReference>
<comment type="similarity">
    <text evidence="1">Belongs to the LysR transcriptional regulatory family.</text>
</comment>
<dbReference type="SUPFAM" id="SSF46785">
    <property type="entry name" value="Winged helix' DNA-binding domain"/>
    <property type="match status" value="1"/>
</dbReference>
<name>A0A172YCF2_9GAMM</name>
<dbReference type="InterPro" id="IPR036388">
    <property type="entry name" value="WH-like_DNA-bd_sf"/>
</dbReference>
<proteinExistence type="inferred from homology"/>
<dbReference type="KEGG" id="haa:A5892_04370"/>
<evidence type="ECO:0000313" key="6">
    <source>
        <dbReference type="EMBL" id="ANF56796.1"/>
    </source>
</evidence>
<gene>
    <name evidence="6" type="ORF">A5892_04370</name>
</gene>
<dbReference type="RefSeq" id="WP_064121764.1">
    <property type="nucleotide sequence ID" value="NZ_CP015243.1"/>
</dbReference>
<evidence type="ECO:0000259" key="5">
    <source>
        <dbReference type="PROSITE" id="PS50931"/>
    </source>
</evidence>
<organism evidence="6 7">
    <name type="scientific">Halotalea alkalilenta</name>
    <dbReference type="NCBI Taxonomy" id="376489"/>
    <lineage>
        <taxon>Bacteria</taxon>
        <taxon>Pseudomonadati</taxon>
        <taxon>Pseudomonadota</taxon>
        <taxon>Gammaproteobacteria</taxon>
        <taxon>Oceanospirillales</taxon>
        <taxon>Halomonadaceae</taxon>
        <taxon>Halotalea</taxon>
    </lineage>
</organism>
<sequence>MRYRLPSLEALKVFEAVMRHGTLRAAAVELCLTPQAVSHRIKLLEGNLGTALFLRHGHGLIATENARRLAIEVRDGLDLIAHGVERVQAPVENHRLALHVSPYFASAYLIPNLSEFTARDPLIDLRISIGADLVEFSARGLDAAIHWCYEAPPGFEAIPLLADLKVLVCQPALFAQRPLLEGADLLDHRLIAPLVDNTLWPDVLALFGIDRAPSQGMLRLHTHEAMFEATLAGLGVGLASHRDALEAIAAGRLVAPFGEHLLRRLPRHKTPHFQLLYPHGRAPSKLLLAFRDWMLARTSELGREIQQGEQPASAHHPG</sequence>
<dbReference type="Pfam" id="PF03466">
    <property type="entry name" value="LysR_substrate"/>
    <property type="match status" value="1"/>
</dbReference>
<accession>A0A172YCF2</accession>
<dbReference type="Gene3D" id="3.40.190.10">
    <property type="entry name" value="Periplasmic binding protein-like II"/>
    <property type="match status" value="2"/>
</dbReference>
<dbReference type="AlphaFoldDB" id="A0A172YCF2"/>
<dbReference type="STRING" id="376489.A5892_04370"/>
<reference evidence="6 7" key="1">
    <citation type="submission" date="2016-04" db="EMBL/GenBank/DDBJ databases">
        <title>Complete Genome Sequence of Halotalea alkalilenta IHB B 13600.</title>
        <authorList>
            <person name="Swarnkar M.K."/>
            <person name="Sharma A."/>
            <person name="Kaushal K."/>
            <person name="Soni R."/>
            <person name="Rana S."/>
            <person name="Singh A.K."/>
            <person name="Gulati A."/>
        </authorList>
    </citation>
    <scope>NUCLEOTIDE SEQUENCE [LARGE SCALE GENOMIC DNA]</scope>
    <source>
        <strain evidence="6 7">IHB B 13600</strain>
    </source>
</reference>
<evidence type="ECO:0000313" key="7">
    <source>
        <dbReference type="Proteomes" id="UP000077875"/>
    </source>
</evidence>
<dbReference type="GO" id="GO:0043565">
    <property type="term" value="F:sequence-specific DNA binding"/>
    <property type="evidence" value="ECO:0007669"/>
    <property type="project" value="TreeGrafter"/>
</dbReference>
<evidence type="ECO:0000256" key="1">
    <source>
        <dbReference type="ARBA" id="ARBA00009437"/>
    </source>
</evidence>
<dbReference type="Gene3D" id="1.10.10.10">
    <property type="entry name" value="Winged helix-like DNA-binding domain superfamily/Winged helix DNA-binding domain"/>
    <property type="match status" value="1"/>
</dbReference>
<evidence type="ECO:0000256" key="2">
    <source>
        <dbReference type="ARBA" id="ARBA00023015"/>
    </source>
</evidence>